<dbReference type="EMBL" id="SHOA02000012">
    <property type="protein sequence ID" value="TDH72123.1"/>
    <property type="molecule type" value="Genomic_DNA"/>
</dbReference>
<gene>
    <name evidence="1" type="ORF">CCR75_001236</name>
</gene>
<name>A0A976IHX9_BRELC</name>
<dbReference type="Proteomes" id="UP000294530">
    <property type="component" value="Unassembled WGS sequence"/>
</dbReference>
<reference evidence="1 2" key="1">
    <citation type="journal article" date="2021" name="Genome Biol.">
        <title>AFLAP: assembly-free linkage analysis pipeline using k-mers from genome sequencing data.</title>
        <authorList>
            <person name="Fletcher K."/>
            <person name="Zhang L."/>
            <person name="Gil J."/>
            <person name="Han R."/>
            <person name="Cavanaugh K."/>
            <person name="Michelmore R."/>
        </authorList>
    </citation>
    <scope>NUCLEOTIDE SEQUENCE [LARGE SCALE GENOMIC DNA]</scope>
    <source>
        <strain evidence="1 2">SF5</strain>
    </source>
</reference>
<evidence type="ECO:0000313" key="2">
    <source>
        <dbReference type="Proteomes" id="UP000294530"/>
    </source>
</evidence>
<organism evidence="1 2">
    <name type="scientific">Bremia lactucae</name>
    <name type="common">Lettuce downy mildew</name>
    <dbReference type="NCBI Taxonomy" id="4779"/>
    <lineage>
        <taxon>Eukaryota</taxon>
        <taxon>Sar</taxon>
        <taxon>Stramenopiles</taxon>
        <taxon>Oomycota</taxon>
        <taxon>Peronosporomycetes</taxon>
        <taxon>Peronosporales</taxon>
        <taxon>Peronosporaceae</taxon>
        <taxon>Bremia</taxon>
    </lineage>
</organism>
<evidence type="ECO:0000313" key="1">
    <source>
        <dbReference type="EMBL" id="TDH72123.1"/>
    </source>
</evidence>
<proteinExistence type="predicted"/>
<dbReference type="KEGG" id="blac:94345011"/>
<comment type="caution">
    <text evidence="1">The sequence shown here is derived from an EMBL/GenBank/DDBJ whole genome shotgun (WGS) entry which is preliminary data.</text>
</comment>
<dbReference type="GeneID" id="94345011"/>
<sequence length="71" mass="8127">MNVLSLALVATVMSLQRKFTQQNNALHVNFDEFRELLKKGILAKFIAVESVFITLSRIRIIDEFRCGAEID</sequence>
<accession>A0A976IHX9</accession>
<keyword evidence="2" id="KW-1185">Reference proteome</keyword>
<protein>
    <submittedName>
        <fullName evidence="1">Uncharacterized protein</fullName>
    </submittedName>
</protein>
<dbReference type="RefSeq" id="XP_067821622.1">
    <property type="nucleotide sequence ID" value="XM_067959340.1"/>
</dbReference>
<dbReference type="AlphaFoldDB" id="A0A976IHX9"/>